<evidence type="ECO:0000313" key="2">
    <source>
        <dbReference type="EMBL" id="QJD87497.1"/>
    </source>
</evidence>
<dbReference type="RefSeq" id="WP_169283741.1">
    <property type="nucleotide sequence ID" value="NZ_CP051680.1"/>
</dbReference>
<keyword evidence="1" id="KW-0472">Membrane</keyword>
<feature type="transmembrane region" description="Helical" evidence="1">
    <location>
        <begin position="52"/>
        <end position="74"/>
    </location>
</feature>
<feature type="transmembrane region" description="Helical" evidence="1">
    <location>
        <begin position="202"/>
        <end position="221"/>
    </location>
</feature>
<dbReference type="Proteomes" id="UP000502248">
    <property type="component" value="Chromosome"/>
</dbReference>
<dbReference type="KEGG" id="cheb:HH215_32840"/>
<feature type="transmembrane region" description="Helical" evidence="1">
    <location>
        <begin position="81"/>
        <end position="106"/>
    </location>
</feature>
<protein>
    <submittedName>
        <fullName evidence="2">Uncharacterized protein</fullName>
    </submittedName>
</protein>
<evidence type="ECO:0000256" key="1">
    <source>
        <dbReference type="SAM" id="Phobius"/>
    </source>
</evidence>
<reference evidence="2 3" key="1">
    <citation type="submission" date="2020-04" db="EMBL/GenBank/DDBJ databases">
        <title>Genome sequencing of novel species.</title>
        <authorList>
            <person name="Heo J."/>
            <person name="Kim S.-J."/>
            <person name="Kim J.-S."/>
            <person name="Hong S.-B."/>
            <person name="Kwon S.-W."/>
        </authorList>
    </citation>
    <scope>NUCLEOTIDE SEQUENCE [LARGE SCALE GENOMIC DNA]</scope>
    <source>
        <strain evidence="2 3">MFER-1</strain>
    </source>
</reference>
<sequence>MNRVVGIVKTHLADRWSWLAMPWVILGISFACNYIIGGASDEKIYTGGLASIYIYMMVLGILSVGQTFPFIMGFSGRRKDYFIGTTATIGLLAAITSILLCVIGYIERLTDQWGVGLYFFNVKYLTDGPAFQQFWVLFTLMVNLFFMGFAISCIHRRFGRNGMYIFFIVTGLAFTVSSYLIGLNDKWKALFDWFADISVLELANGLFALTVLYLLLSYLLLRKATV</sequence>
<accession>A0A7Z2VR09</accession>
<dbReference type="PROSITE" id="PS51257">
    <property type="entry name" value="PROKAR_LIPOPROTEIN"/>
    <property type="match status" value="1"/>
</dbReference>
<evidence type="ECO:0000313" key="3">
    <source>
        <dbReference type="Proteomes" id="UP000502248"/>
    </source>
</evidence>
<organism evidence="2 3">
    <name type="scientific">Cohnella herbarum</name>
    <dbReference type="NCBI Taxonomy" id="2728023"/>
    <lineage>
        <taxon>Bacteria</taxon>
        <taxon>Bacillati</taxon>
        <taxon>Bacillota</taxon>
        <taxon>Bacilli</taxon>
        <taxon>Bacillales</taxon>
        <taxon>Paenibacillaceae</taxon>
        <taxon>Cohnella</taxon>
    </lineage>
</organism>
<dbReference type="AlphaFoldDB" id="A0A7Z2VR09"/>
<feature type="transmembrane region" description="Helical" evidence="1">
    <location>
        <begin position="163"/>
        <end position="182"/>
    </location>
</feature>
<keyword evidence="1" id="KW-1133">Transmembrane helix</keyword>
<feature type="transmembrane region" description="Helical" evidence="1">
    <location>
        <begin position="134"/>
        <end position="151"/>
    </location>
</feature>
<proteinExistence type="predicted"/>
<keyword evidence="1" id="KW-0812">Transmembrane</keyword>
<name>A0A7Z2VR09_9BACL</name>
<gene>
    <name evidence="2" type="ORF">HH215_32840</name>
</gene>
<keyword evidence="3" id="KW-1185">Reference proteome</keyword>
<feature type="transmembrane region" description="Helical" evidence="1">
    <location>
        <begin position="20"/>
        <end position="40"/>
    </location>
</feature>
<dbReference type="EMBL" id="CP051680">
    <property type="protein sequence ID" value="QJD87497.1"/>
    <property type="molecule type" value="Genomic_DNA"/>
</dbReference>